<dbReference type="SUPFAM" id="SSF50621">
    <property type="entry name" value="Alanine racemase C-terminal domain-like"/>
    <property type="match status" value="2"/>
</dbReference>
<protein>
    <recommendedName>
        <fullName evidence="5 8">Diaminopimelate decarboxylase</fullName>
        <ecNumber evidence="5 8">4.1.1.20</ecNumber>
    </recommendedName>
</protein>
<dbReference type="AlphaFoldDB" id="A0A5J6N5J5"/>
<evidence type="ECO:0000256" key="1">
    <source>
        <dbReference type="ARBA" id="ARBA00001933"/>
    </source>
</evidence>
<evidence type="ECO:0000259" key="10">
    <source>
        <dbReference type="Pfam" id="PF02784"/>
    </source>
</evidence>
<dbReference type="InterPro" id="IPR029066">
    <property type="entry name" value="PLP-binding_barrel"/>
</dbReference>
<dbReference type="InterPro" id="IPR000183">
    <property type="entry name" value="Orn/DAP/Arg_de-COase"/>
</dbReference>
<accession>A0A5J6N5J5</accession>
<evidence type="ECO:0000313" key="11">
    <source>
        <dbReference type="EMBL" id="QEX23943.1"/>
    </source>
</evidence>
<dbReference type="PRINTS" id="PR01179">
    <property type="entry name" value="ODADCRBXLASE"/>
</dbReference>
<dbReference type="InterPro" id="IPR022653">
    <property type="entry name" value="De-COase2_pyr-phos_BS"/>
</dbReference>
<gene>
    <name evidence="11" type="ORF">FRZ61_38830</name>
</gene>
<dbReference type="InterPro" id="IPR022643">
    <property type="entry name" value="De-COase2_C"/>
</dbReference>
<dbReference type="KEGG" id="hadh:FRZ61_38830"/>
<evidence type="ECO:0000256" key="2">
    <source>
        <dbReference type="ARBA" id="ARBA00022793"/>
    </source>
</evidence>
<feature type="domain" description="Orn/DAP/Arg decarboxylase 2 N-terminal" evidence="10">
    <location>
        <begin position="56"/>
        <end position="305"/>
    </location>
</feature>
<dbReference type="OrthoDB" id="9802147at2"/>
<name>A0A5J6N5J5_9PROT</name>
<sequence length="478" mass="51377">MTTTNRDAIAGNGVQGGHLTLDGRDLVALAGEYGSPLFVFSERRLRANAAAFLAAARNGHPSSTVCYASKACSNIHVLKILRSEGLAIEVNSGGELHKALYAGFAPSEIVFNGVSKSTTELDWSIELGIKAINVDSVFELERIARLAHARSARAKVSLRLVPSLTGGAFASIQTGNAKTKFGMTQADLPELLRLLAAHSQALDPVGLHLHIGSQVAETASFLGAVEFAAGAAATLAAAIGRPFAHVNLGGGYPIEYRHRRGNDPVLERYGAPERAATMVEAVAAAMSRKLSGDTELLFEPGRAIVGDTAVLLSRVENQKHRGEQPWLYLDAGYNMLLDLAVTRWYYHMATANRADEAARTEFRLVGPLCDSADCFYDTEGEYLLPKLQQRFGMDLDEALTADILHLPPTRAMAASTAPGDLVAIFDVGAYTLSEMFTYCGRPRAAAVMVKLDGSIASLRRRDSYQDLLAQEMEPADRA</sequence>
<feature type="domain" description="Orn/DAP/Arg decarboxylase 2 C-terminal" evidence="9">
    <location>
        <begin position="307"/>
        <end position="388"/>
    </location>
</feature>
<organism evidence="11 12">
    <name type="scientific">Hypericibacter adhaerens</name>
    <dbReference type="NCBI Taxonomy" id="2602016"/>
    <lineage>
        <taxon>Bacteria</taxon>
        <taxon>Pseudomonadati</taxon>
        <taxon>Pseudomonadota</taxon>
        <taxon>Alphaproteobacteria</taxon>
        <taxon>Rhodospirillales</taxon>
        <taxon>Dongiaceae</taxon>
        <taxon>Hypericibacter</taxon>
    </lineage>
</organism>
<evidence type="ECO:0000259" key="9">
    <source>
        <dbReference type="Pfam" id="PF00278"/>
    </source>
</evidence>
<dbReference type="NCBIfam" id="TIGR01048">
    <property type="entry name" value="lysA"/>
    <property type="match status" value="1"/>
</dbReference>
<comment type="pathway">
    <text evidence="8">Amino-acid biosynthesis; L-lysine biosynthesis via DAP pathway; L-lysine from DL-2,6-diaminopimelate: step 1/1.</text>
</comment>
<dbReference type="PROSITE" id="PS00878">
    <property type="entry name" value="ODR_DC_2_1"/>
    <property type="match status" value="1"/>
</dbReference>
<evidence type="ECO:0000256" key="7">
    <source>
        <dbReference type="RuleBase" id="RU003737"/>
    </source>
</evidence>
<keyword evidence="3 6" id="KW-0663">Pyridoxal phosphate</keyword>
<feature type="modified residue" description="N6-(pyridoxal phosphate)lysine" evidence="6">
    <location>
        <position position="70"/>
    </location>
</feature>
<dbReference type="PANTHER" id="PTHR43727">
    <property type="entry name" value="DIAMINOPIMELATE DECARBOXYLASE"/>
    <property type="match status" value="1"/>
</dbReference>
<dbReference type="EMBL" id="CP042582">
    <property type="protein sequence ID" value="QEX23943.1"/>
    <property type="molecule type" value="Genomic_DNA"/>
</dbReference>
<evidence type="ECO:0000256" key="6">
    <source>
        <dbReference type="PIRSR" id="PIRSR600183-50"/>
    </source>
</evidence>
<evidence type="ECO:0000256" key="3">
    <source>
        <dbReference type="ARBA" id="ARBA00022898"/>
    </source>
</evidence>
<dbReference type="RefSeq" id="WP_151119265.1">
    <property type="nucleotide sequence ID" value="NZ_CP042582.1"/>
</dbReference>
<dbReference type="PANTHER" id="PTHR43727:SF2">
    <property type="entry name" value="GROUP IV DECARBOXYLASE"/>
    <property type="match status" value="1"/>
</dbReference>
<dbReference type="FunFam" id="3.20.20.10:FF:000003">
    <property type="entry name" value="Diaminopimelate decarboxylase"/>
    <property type="match status" value="1"/>
</dbReference>
<dbReference type="Gene3D" id="3.20.20.10">
    <property type="entry name" value="Alanine racemase"/>
    <property type="match status" value="1"/>
</dbReference>
<dbReference type="EC" id="4.1.1.20" evidence="5 8"/>
<comment type="similarity">
    <text evidence="7">Belongs to the Orn/Lys/Arg decarboxylase class-II family.</text>
</comment>
<reference evidence="11 12" key="1">
    <citation type="submission" date="2019-08" db="EMBL/GenBank/DDBJ databases">
        <title>Hyperibacter terrae gen. nov., sp. nov. and Hyperibacter viscosus sp. nov., two new members in the family Rhodospirillaceae isolated from the rhizosphere of Hypericum perforatum.</title>
        <authorList>
            <person name="Noviana Z."/>
        </authorList>
    </citation>
    <scope>NUCLEOTIDE SEQUENCE [LARGE SCALE GENOMIC DNA]</scope>
    <source>
        <strain evidence="11 12">R5959</strain>
    </source>
</reference>
<keyword evidence="4 8" id="KW-0456">Lyase</keyword>
<dbReference type="UniPathway" id="UPA00034">
    <property type="reaction ID" value="UER00027"/>
</dbReference>
<dbReference type="GO" id="GO:0009089">
    <property type="term" value="P:lysine biosynthetic process via diaminopimelate"/>
    <property type="evidence" value="ECO:0007669"/>
    <property type="project" value="UniProtKB-UniRule"/>
</dbReference>
<evidence type="ECO:0000313" key="12">
    <source>
        <dbReference type="Proteomes" id="UP000325797"/>
    </source>
</evidence>
<comment type="cofactor">
    <cofactor evidence="1 6 8">
        <name>pyridoxal 5'-phosphate</name>
        <dbReference type="ChEBI" id="CHEBI:597326"/>
    </cofactor>
</comment>
<dbReference type="GO" id="GO:0008836">
    <property type="term" value="F:diaminopimelate decarboxylase activity"/>
    <property type="evidence" value="ECO:0007669"/>
    <property type="project" value="UniProtKB-UniRule"/>
</dbReference>
<dbReference type="Pfam" id="PF00278">
    <property type="entry name" value="Orn_DAP_Arg_deC"/>
    <property type="match status" value="1"/>
</dbReference>
<dbReference type="Gene3D" id="2.40.37.10">
    <property type="entry name" value="Lyase, Ornithine Decarboxylase, Chain A, domain 1"/>
    <property type="match status" value="1"/>
</dbReference>
<evidence type="ECO:0000256" key="5">
    <source>
        <dbReference type="NCBIfam" id="TIGR01048"/>
    </source>
</evidence>
<keyword evidence="8" id="KW-0457">Lysine biosynthesis</keyword>
<keyword evidence="8" id="KW-0028">Amino-acid biosynthesis</keyword>
<dbReference type="Proteomes" id="UP000325797">
    <property type="component" value="Chromosome"/>
</dbReference>
<dbReference type="SUPFAM" id="SSF51419">
    <property type="entry name" value="PLP-binding barrel"/>
    <property type="match status" value="1"/>
</dbReference>
<comment type="catalytic activity">
    <reaction evidence="8">
        <text>meso-2,6-diaminopimelate + H(+) = L-lysine + CO2</text>
        <dbReference type="Rhea" id="RHEA:15101"/>
        <dbReference type="ChEBI" id="CHEBI:15378"/>
        <dbReference type="ChEBI" id="CHEBI:16526"/>
        <dbReference type="ChEBI" id="CHEBI:32551"/>
        <dbReference type="ChEBI" id="CHEBI:57791"/>
        <dbReference type="EC" id="4.1.1.20"/>
    </reaction>
</comment>
<proteinExistence type="inferred from homology"/>
<evidence type="ECO:0000256" key="8">
    <source>
        <dbReference type="RuleBase" id="RU003738"/>
    </source>
</evidence>
<evidence type="ECO:0000256" key="4">
    <source>
        <dbReference type="ARBA" id="ARBA00023239"/>
    </source>
</evidence>
<keyword evidence="2 8" id="KW-0210">Decarboxylase</keyword>
<dbReference type="PRINTS" id="PR01181">
    <property type="entry name" value="DAPDCRBXLASE"/>
</dbReference>
<dbReference type="InterPro" id="IPR002986">
    <property type="entry name" value="DAP_deCOOHase_LysA"/>
</dbReference>
<dbReference type="InterPro" id="IPR022644">
    <property type="entry name" value="De-COase2_N"/>
</dbReference>
<keyword evidence="12" id="KW-1185">Reference proteome</keyword>
<dbReference type="InterPro" id="IPR009006">
    <property type="entry name" value="Ala_racemase/Decarboxylase_C"/>
</dbReference>
<feature type="active site" description="Proton donor" evidence="6">
    <location>
        <position position="369"/>
    </location>
</feature>
<dbReference type="Pfam" id="PF02784">
    <property type="entry name" value="Orn_Arg_deC_N"/>
    <property type="match status" value="1"/>
</dbReference>